<evidence type="ECO:0000313" key="2">
    <source>
        <dbReference type="Proteomes" id="UP000765509"/>
    </source>
</evidence>
<keyword evidence="2" id="KW-1185">Reference proteome</keyword>
<accession>A0A9Q3HPK4</accession>
<dbReference type="OrthoDB" id="2506366at2759"/>
<protein>
    <recommendedName>
        <fullName evidence="3">Peptidase A2 domain-containing protein</fullName>
    </recommendedName>
</protein>
<proteinExistence type="predicted"/>
<evidence type="ECO:0000313" key="1">
    <source>
        <dbReference type="EMBL" id="MBW0509170.1"/>
    </source>
</evidence>
<dbReference type="Proteomes" id="UP000765509">
    <property type="component" value="Unassembled WGS sequence"/>
</dbReference>
<name>A0A9Q3HPK4_9BASI</name>
<reference evidence="1" key="1">
    <citation type="submission" date="2021-03" db="EMBL/GenBank/DDBJ databases">
        <title>Draft genome sequence of rust myrtle Austropuccinia psidii MF-1, a brazilian biotype.</title>
        <authorList>
            <person name="Quecine M.C."/>
            <person name="Pachon D.M.R."/>
            <person name="Bonatelli M.L."/>
            <person name="Correr F.H."/>
            <person name="Franceschini L.M."/>
            <person name="Leite T.F."/>
            <person name="Margarido G.R.A."/>
            <person name="Almeida C.A."/>
            <person name="Ferrarezi J.A."/>
            <person name="Labate C.A."/>
        </authorList>
    </citation>
    <scope>NUCLEOTIDE SEQUENCE</scope>
    <source>
        <strain evidence="1">MF-1</strain>
    </source>
</reference>
<dbReference type="AlphaFoldDB" id="A0A9Q3HPK4"/>
<organism evidence="1 2">
    <name type="scientific">Austropuccinia psidii MF-1</name>
    <dbReference type="NCBI Taxonomy" id="1389203"/>
    <lineage>
        <taxon>Eukaryota</taxon>
        <taxon>Fungi</taxon>
        <taxon>Dikarya</taxon>
        <taxon>Basidiomycota</taxon>
        <taxon>Pucciniomycotina</taxon>
        <taxon>Pucciniomycetes</taxon>
        <taxon>Pucciniales</taxon>
        <taxon>Sphaerophragmiaceae</taxon>
        <taxon>Austropuccinia</taxon>
    </lineage>
</organism>
<sequence>MHYGCPLGMIEVSVGLEFHELKELVDNGAELSIIPEAELIKAGIPMRALNMSQKAVHTVIGRPFLAYTGIRLEHAQTQGEILSFRELDGRTLSIPICSRESNGWHTQPPKRIEMCNMAKAKFLEVPEKNEESRFEEITEEDMQEIEEEQGNYGLYGENTLEVEEKKKKENKFEDILNMEECTRMNKWIE</sequence>
<comment type="caution">
    <text evidence="1">The sequence shown here is derived from an EMBL/GenBank/DDBJ whole genome shotgun (WGS) entry which is preliminary data.</text>
</comment>
<gene>
    <name evidence="1" type="ORF">O181_048885</name>
</gene>
<dbReference type="EMBL" id="AVOT02020789">
    <property type="protein sequence ID" value="MBW0509170.1"/>
    <property type="molecule type" value="Genomic_DNA"/>
</dbReference>
<evidence type="ECO:0008006" key="3">
    <source>
        <dbReference type="Google" id="ProtNLM"/>
    </source>
</evidence>